<accession>A0AAD9NW03</accession>
<evidence type="ECO:0000313" key="2">
    <source>
        <dbReference type="EMBL" id="KAK2182094.1"/>
    </source>
</evidence>
<feature type="region of interest" description="Disordered" evidence="1">
    <location>
        <begin position="205"/>
        <end position="251"/>
    </location>
</feature>
<protein>
    <recommendedName>
        <fullName evidence="4">Domain of unknown function with conserved HDNR motif domain-containing protein</fullName>
    </recommendedName>
</protein>
<dbReference type="EMBL" id="JAODUO010000367">
    <property type="protein sequence ID" value="KAK2182094.1"/>
    <property type="molecule type" value="Genomic_DNA"/>
</dbReference>
<dbReference type="PANTHER" id="PTHR35539:SF1">
    <property type="entry name" value="CDNA SEQUENCE BC048562"/>
    <property type="match status" value="1"/>
</dbReference>
<dbReference type="Proteomes" id="UP001209878">
    <property type="component" value="Unassembled WGS sequence"/>
</dbReference>
<dbReference type="AlphaFoldDB" id="A0AAD9NW03"/>
<sequence>MYTPVLWYCETLVYHCMLSSSFFQFPTGFHGHFMCKSRPDFGCEFRHLAKPAPPRNFMNRMQEQSFKHPFSHHDNKNMFPTDAMYLGKVGGLRKVAGGRDPNLGFLSWQPVAEELRRAPPQLSLYKIDYRIKDKLEPHRQKLVRRPQTSFDCGRHLTTTYRYAHSEDNPNQAMLNALSNINHKVAPAYKGEPSKDTVASCMSWHWPHPPRRERQVPTNQELPPYDIDIPPPPPATAPPPPPPPPISNVFAT</sequence>
<evidence type="ECO:0008006" key="4">
    <source>
        <dbReference type="Google" id="ProtNLM"/>
    </source>
</evidence>
<reference evidence="2" key="1">
    <citation type="journal article" date="2023" name="Mol. Biol. Evol.">
        <title>Third-Generation Sequencing Reveals the Adaptive Role of the Epigenome in Three Deep-Sea Polychaetes.</title>
        <authorList>
            <person name="Perez M."/>
            <person name="Aroh O."/>
            <person name="Sun Y."/>
            <person name="Lan Y."/>
            <person name="Juniper S.K."/>
            <person name="Young C.R."/>
            <person name="Angers B."/>
            <person name="Qian P.Y."/>
        </authorList>
    </citation>
    <scope>NUCLEOTIDE SEQUENCE</scope>
    <source>
        <strain evidence="2">R07B-5</strain>
    </source>
</reference>
<proteinExistence type="predicted"/>
<keyword evidence="3" id="KW-1185">Reference proteome</keyword>
<comment type="caution">
    <text evidence="2">The sequence shown here is derived from an EMBL/GenBank/DDBJ whole genome shotgun (WGS) entry which is preliminary data.</text>
</comment>
<organism evidence="2 3">
    <name type="scientific">Ridgeia piscesae</name>
    <name type="common">Tubeworm</name>
    <dbReference type="NCBI Taxonomy" id="27915"/>
    <lineage>
        <taxon>Eukaryota</taxon>
        <taxon>Metazoa</taxon>
        <taxon>Spiralia</taxon>
        <taxon>Lophotrochozoa</taxon>
        <taxon>Annelida</taxon>
        <taxon>Polychaeta</taxon>
        <taxon>Sedentaria</taxon>
        <taxon>Canalipalpata</taxon>
        <taxon>Sabellida</taxon>
        <taxon>Siboglinidae</taxon>
        <taxon>Ridgeia</taxon>
    </lineage>
</organism>
<dbReference type="PANTHER" id="PTHR35539">
    <property type="entry name" value="CDNA SEQUENCE BC048562"/>
    <property type="match status" value="1"/>
</dbReference>
<evidence type="ECO:0000256" key="1">
    <source>
        <dbReference type="SAM" id="MobiDB-lite"/>
    </source>
</evidence>
<name>A0AAD9NW03_RIDPI</name>
<feature type="compositionally biased region" description="Pro residues" evidence="1">
    <location>
        <begin position="228"/>
        <end position="245"/>
    </location>
</feature>
<evidence type="ECO:0000313" key="3">
    <source>
        <dbReference type="Proteomes" id="UP001209878"/>
    </source>
</evidence>
<gene>
    <name evidence="2" type="ORF">NP493_367g02044</name>
</gene>